<sequence length="71" mass="8558">MLNNNSKQKSLLQRFLFVFGFFFFLLYVGLGLTLILWKDMPIELEYTNRMLFGGLLIVYGIFRFIRLRQEN</sequence>
<keyword evidence="1" id="KW-0812">Transmembrane</keyword>
<reference evidence="2 3" key="1">
    <citation type="journal article" date="2006" name="Int. J. Syst. Evol. Microbiol.">
        <title>Myroides pelagicus sp. nov., isolated from seawater in Thailand.</title>
        <authorList>
            <person name="Yoon J."/>
            <person name="Maneerat S."/>
            <person name="Kawai F."/>
            <person name="Yokota A."/>
        </authorList>
    </citation>
    <scope>NUCLEOTIDE SEQUENCE [LARGE SCALE GENOMIC DNA]</scope>
    <source>
        <strain evidence="2 3">SM1T</strain>
    </source>
</reference>
<accession>A0A7K1GMS7</accession>
<organism evidence="2 3">
    <name type="scientific">Myroides pelagicus</name>
    <dbReference type="NCBI Taxonomy" id="270914"/>
    <lineage>
        <taxon>Bacteria</taxon>
        <taxon>Pseudomonadati</taxon>
        <taxon>Bacteroidota</taxon>
        <taxon>Flavobacteriia</taxon>
        <taxon>Flavobacteriales</taxon>
        <taxon>Flavobacteriaceae</taxon>
        <taxon>Myroides</taxon>
    </lineage>
</organism>
<feature type="transmembrane region" description="Helical" evidence="1">
    <location>
        <begin position="49"/>
        <end position="65"/>
    </location>
</feature>
<keyword evidence="1" id="KW-0472">Membrane</keyword>
<protein>
    <recommendedName>
        <fullName evidence="4">C4-dicarboxylate ABC transporter</fullName>
    </recommendedName>
</protein>
<dbReference type="Proteomes" id="UP000488936">
    <property type="component" value="Unassembled WGS sequence"/>
</dbReference>
<gene>
    <name evidence="2" type="ORF">GJV77_09320</name>
</gene>
<proteinExistence type="predicted"/>
<evidence type="ECO:0000256" key="1">
    <source>
        <dbReference type="SAM" id="Phobius"/>
    </source>
</evidence>
<comment type="caution">
    <text evidence="2">The sequence shown here is derived from an EMBL/GenBank/DDBJ whole genome shotgun (WGS) entry which is preliminary data.</text>
</comment>
<name>A0A7K1GMS7_9FLAO</name>
<dbReference type="OrthoDB" id="1376970at2"/>
<keyword evidence="3" id="KW-1185">Reference proteome</keyword>
<dbReference type="EMBL" id="WMJY01000019">
    <property type="protein sequence ID" value="MTH30108.1"/>
    <property type="molecule type" value="Genomic_DNA"/>
</dbReference>
<evidence type="ECO:0008006" key="4">
    <source>
        <dbReference type="Google" id="ProtNLM"/>
    </source>
</evidence>
<evidence type="ECO:0000313" key="2">
    <source>
        <dbReference type="EMBL" id="MTH30108.1"/>
    </source>
</evidence>
<dbReference type="RefSeq" id="WP_155036096.1">
    <property type="nucleotide sequence ID" value="NZ_JBHTIG010000004.1"/>
</dbReference>
<evidence type="ECO:0000313" key="3">
    <source>
        <dbReference type="Proteomes" id="UP000488936"/>
    </source>
</evidence>
<feature type="transmembrane region" description="Helical" evidence="1">
    <location>
        <begin position="15"/>
        <end position="37"/>
    </location>
</feature>
<keyword evidence="1" id="KW-1133">Transmembrane helix</keyword>
<dbReference type="AlphaFoldDB" id="A0A7K1GMS7"/>